<dbReference type="SMART" id="SM00364">
    <property type="entry name" value="LRR_BAC"/>
    <property type="match status" value="3"/>
</dbReference>
<dbReference type="InterPro" id="IPR003591">
    <property type="entry name" value="Leu-rich_rpt_typical-subtyp"/>
</dbReference>
<evidence type="ECO:0000256" key="1">
    <source>
        <dbReference type="ARBA" id="ARBA00022614"/>
    </source>
</evidence>
<dbReference type="AlphaFoldDB" id="A0A8C9XKC0"/>
<dbReference type="InterPro" id="IPR001611">
    <property type="entry name" value="Leu-rich_rpt"/>
</dbReference>
<dbReference type="SMART" id="SM00369">
    <property type="entry name" value="LRR_TYP"/>
    <property type="match status" value="4"/>
</dbReference>
<evidence type="ECO:0000256" key="4">
    <source>
        <dbReference type="ARBA" id="ARBA00029588"/>
    </source>
</evidence>
<dbReference type="InterPro" id="IPR032675">
    <property type="entry name" value="LRR_dom_sf"/>
</dbReference>
<accession>A0A8C9XKC0</accession>
<organism evidence="7 8">
    <name type="scientific">Sander lucioperca</name>
    <name type="common">Pike-perch</name>
    <name type="synonym">Perca lucioperca</name>
    <dbReference type="NCBI Taxonomy" id="283035"/>
    <lineage>
        <taxon>Eukaryota</taxon>
        <taxon>Metazoa</taxon>
        <taxon>Chordata</taxon>
        <taxon>Craniata</taxon>
        <taxon>Vertebrata</taxon>
        <taxon>Euteleostomi</taxon>
        <taxon>Actinopterygii</taxon>
        <taxon>Neopterygii</taxon>
        <taxon>Teleostei</taxon>
        <taxon>Neoteleostei</taxon>
        <taxon>Acanthomorphata</taxon>
        <taxon>Eupercaria</taxon>
        <taxon>Perciformes</taxon>
        <taxon>Percoidei</taxon>
        <taxon>Percidae</taxon>
        <taxon>Luciopercinae</taxon>
        <taxon>Sander</taxon>
    </lineage>
</organism>
<evidence type="ECO:0000256" key="5">
    <source>
        <dbReference type="ARBA" id="ARBA00029998"/>
    </source>
</evidence>
<dbReference type="PANTHER" id="PTHR48051:SF54">
    <property type="entry name" value="LEUCINE-RICH REPEAT-CONTAINING PROTEIN"/>
    <property type="match status" value="1"/>
</dbReference>
<evidence type="ECO:0000256" key="2">
    <source>
        <dbReference type="ARBA" id="ARBA00022737"/>
    </source>
</evidence>
<proteinExistence type="predicted"/>
<reference evidence="7" key="1">
    <citation type="submission" date="2025-08" db="UniProtKB">
        <authorList>
            <consortium name="Ensembl"/>
        </authorList>
    </citation>
    <scope>IDENTIFICATION</scope>
</reference>
<keyword evidence="2" id="KW-0677">Repeat</keyword>
<dbReference type="GeneTree" id="ENSGT00940000161019"/>
<dbReference type="InterPro" id="IPR050216">
    <property type="entry name" value="LRR_domain-containing"/>
</dbReference>
<keyword evidence="8" id="KW-1185">Reference proteome</keyword>
<evidence type="ECO:0000256" key="6">
    <source>
        <dbReference type="ARBA" id="ARBA00032455"/>
    </source>
</evidence>
<sequence>MISHGLKKPELAKRLFFICSPLPSILANNQLSSLPDSLCSLTRLKKLNLSHNNISYLPACVGSMKALVFLHLSCNRLENLPENIRSLVELKILIVEGNSLHSLPKALCYLTRLELLNLDFNDIKDVPQELFRLSRLQRLAVHPLDKGLHLVHNPLQKPVREALEGGGLSSLFSYLRAGGGAY</sequence>
<dbReference type="Ensembl" id="ENSSLUT00000010102.1">
    <property type="protein sequence ID" value="ENSSLUP00000009790.1"/>
    <property type="gene ID" value="ENSSLUG00000004630.1"/>
</dbReference>
<protein>
    <recommendedName>
        <fullName evidence="3">Leucine-rich repeat protein SHOC-2</fullName>
    </recommendedName>
    <alternativeName>
        <fullName evidence="6">Protein soc-2 homolog</fullName>
    </alternativeName>
    <alternativeName>
        <fullName evidence="4 5">protein Sur-8 homolog</fullName>
    </alternativeName>
</protein>
<dbReference type="Gene3D" id="3.80.10.10">
    <property type="entry name" value="Ribonuclease Inhibitor"/>
    <property type="match status" value="1"/>
</dbReference>
<keyword evidence="1" id="KW-0433">Leucine-rich repeat</keyword>
<gene>
    <name evidence="7" type="primary">LOC116067076</name>
</gene>
<dbReference type="Proteomes" id="UP000694568">
    <property type="component" value="Unplaced"/>
</dbReference>
<reference evidence="7" key="2">
    <citation type="submission" date="2025-09" db="UniProtKB">
        <authorList>
            <consortium name="Ensembl"/>
        </authorList>
    </citation>
    <scope>IDENTIFICATION</scope>
</reference>
<evidence type="ECO:0000313" key="7">
    <source>
        <dbReference type="Ensembl" id="ENSSLUP00000009790.1"/>
    </source>
</evidence>
<evidence type="ECO:0000313" key="8">
    <source>
        <dbReference type="Proteomes" id="UP000694568"/>
    </source>
</evidence>
<dbReference type="PANTHER" id="PTHR48051">
    <property type="match status" value="1"/>
</dbReference>
<dbReference type="SUPFAM" id="SSF52058">
    <property type="entry name" value="L domain-like"/>
    <property type="match status" value="1"/>
</dbReference>
<dbReference type="GO" id="GO:0005737">
    <property type="term" value="C:cytoplasm"/>
    <property type="evidence" value="ECO:0007669"/>
    <property type="project" value="TreeGrafter"/>
</dbReference>
<dbReference type="Pfam" id="PF13855">
    <property type="entry name" value="LRR_8"/>
    <property type="match status" value="1"/>
</dbReference>
<name>A0A8C9XKC0_SANLU</name>
<dbReference type="PROSITE" id="PS51450">
    <property type="entry name" value="LRR"/>
    <property type="match status" value="2"/>
</dbReference>
<evidence type="ECO:0000256" key="3">
    <source>
        <dbReference type="ARBA" id="ARBA00023907"/>
    </source>
</evidence>